<evidence type="ECO:0000313" key="5">
    <source>
        <dbReference type="EMBL" id="MFC3167798.1"/>
    </source>
</evidence>
<feature type="domain" description="HpcH/HpaI aldolase/citrate lyase" evidence="4">
    <location>
        <begin position="18"/>
        <end position="216"/>
    </location>
</feature>
<dbReference type="PANTHER" id="PTHR30502">
    <property type="entry name" value="2-KETO-3-DEOXY-L-RHAMNONATE ALDOLASE"/>
    <property type="match status" value="1"/>
</dbReference>
<sequence>MTGLRQRIAARQPLRGPFIAIPSPMSVEIVAGARPDFICIDTEHSPIGDALLADMIRAADVAGVPALVRVRGKGAEHIAAALDAGAAGVVVPHVSTEAEARAAVHAARFAPEGGRGAGPGRAAAYLRDIPGAIARARRDTVVALQLETLEAVANVEAILAVPGIDLAFIGPGDLAVDRDARGEAAPLSDLIDRMVAAASAAGVPAGIFTATRDASRVWLGRLAFVIEGSDALYLTRASDDALAPLPA</sequence>
<dbReference type="EMBL" id="JBHRTE010000030">
    <property type="protein sequence ID" value="MFC3167798.1"/>
    <property type="molecule type" value="Genomic_DNA"/>
</dbReference>
<proteinExistence type="inferred from homology"/>
<reference evidence="6" key="1">
    <citation type="journal article" date="2019" name="Int. J. Syst. Evol. Microbiol.">
        <title>The Global Catalogue of Microorganisms (GCM) 10K type strain sequencing project: providing services to taxonomists for standard genome sequencing and annotation.</title>
        <authorList>
            <consortium name="The Broad Institute Genomics Platform"/>
            <consortium name="The Broad Institute Genome Sequencing Center for Infectious Disease"/>
            <person name="Wu L."/>
            <person name="Ma J."/>
        </authorList>
    </citation>
    <scope>NUCLEOTIDE SEQUENCE [LARGE SCALE GENOMIC DNA]</scope>
    <source>
        <strain evidence="6">KCTC 52239</strain>
    </source>
</reference>
<evidence type="ECO:0000256" key="3">
    <source>
        <dbReference type="ARBA" id="ARBA00023239"/>
    </source>
</evidence>
<evidence type="ECO:0000256" key="1">
    <source>
        <dbReference type="ARBA" id="ARBA00005568"/>
    </source>
</evidence>
<dbReference type="InterPro" id="IPR015813">
    <property type="entry name" value="Pyrv/PenolPyrv_kinase-like_dom"/>
</dbReference>
<dbReference type="Pfam" id="PF03328">
    <property type="entry name" value="HpcH_HpaI"/>
    <property type="match status" value="1"/>
</dbReference>
<dbReference type="GO" id="GO:0016829">
    <property type="term" value="F:lyase activity"/>
    <property type="evidence" value="ECO:0007669"/>
    <property type="project" value="UniProtKB-KW"/>
</dbReference>
<name>A0ABV7IE57_9RHOB</name>
<dbReference type="InterPro" id="IPR005000">
    <property type="entry name" value="Aldolase/citrate-lyase_domain"/>
</dbReference>
<dbReference type="InterPro" id="IPR050251">
    <property type="entry name" value="HpcH-HpaI_aldolase"/>
</dbReference>
<organism evidence="5 6">
    <name type="scientific">Paracoccus fontiphilus</name>
    <dbReference type="NCBI Taxonomy" id="1815556"/>
    <lineage>
        <taxon>Bacteria</taxon>
        <taxon>Pseudomonadati</taxon>
        <taxon>Pseudomonadota</taxon>
        <taxon>Alphaproteobacteria</taxon>
        <taxon>Rhodobacterales</taxon>
        <taxon>Paracoccaceae</taxon>
        <taxon>Paracoccus</taxon>
    </lineage>
</organism>
<keyword evidence="6" id="KW-1185">Reference proteome</keyword>
<dbReference type="PANTHER" id="PTHR30502:SF0">
    <property type="entry name" value="PHOSPHOENOLPYRUVATE CARBOXYLASE FAMILY PROTEIN"/>
    <property type="match status" value="1"/>
</dbReference>
<evidence type="ECO:0000259" key="4">
    <source>
        <dbReference type="Pfam" id="PF03328"/>
    </source>
</evidence>
<dbReference type="SUPFAM" id="SSF51621">
    <property type="entry name" value="Phosphoenolpyruvate/pyruvate domain"/>
    <property type="match status" value="1"/>
</dbReference>
<dbReference type="Proteomes" id="UP001595557">
    <property type="component" value="Unassembled WGS sequence"/>
</dbReference>
<evidence type="ECO:0000256" key="2">
    <source>
        <dbReference type="ARBA" id="ARBA00022723"/>
    </source>
</evidence>
<gene>
    <name evidence="5" type="ORF">ACFOD7_07030</name>
</gene>
<protein>
    <submittedName>
        <fullName evidence="5">Aldolase/citrate lyase family protein</fullName>
    </submittedName>
</protein>
<evidence type="ECO:0000313" key="6">
    <source>
        <dbReference type="Proteomes" id="UP001595557"/>
    </source>
</evidence>
<comment type="similarity">
    <text evidence="1">Belongs to the HpcH/HpaI aldolase family.</text>
</comment>
<dbReference type="Gene3D" id="3.20.20.60">
    <property type="entry name" value="Phosphoenolpyruvate-binding domains"/>
    <property type="match status" value="1"/>
</dbReference>
<dbReference type="RefSeq" id="WP_377706907.1">
    <property type="nucleotide sequence ID" value="NZ_JBHRTE010000030.1"/>
</dbReference>
<keyword evidence="3 5" id="KW-0456">Lyase</keyword>
<dbReference type="InterPro" id="IPR040442">
    <property type="entry name" value="Pyrv_kinase-like_dom_sf"/>
</dbReference>
<keyword evidence="2" id="KW-0479">Metal-binding</keyword>
<accession>A0ABV7IE57</accession>
<comment type="caution">
    <text evidence="5">The sequence shown here is derived from an EMBL/GenBank/DDBJ whole genome shotgun (WGS) entry which is preliminary data.</text>
</comment>